<keyword evidence="1" id="KW-0808">Transferase</keyword>
<dbReference type="PANTHER" id="PTHR43415">
    <property type="entry name" value="SPERMIDINE N(1)-ACETYLTRANSFERASE"/>
    <property type="match status" value="1"/>
</dbReference>
<gene>
    <name evidence="1" type="ORF">BG04_640</name>
</gene>
<reference evidence="1 2" key="1">
    <citation type="journal article" date="2015" name="Genome Announc.">
        <title>Complete genome sequences for 35 biothreat assay-relevant bacillus species.</title>
        <authorList>
            <person name="Johnson S.L."/>
            <person name="Daligault H.E."/>
            <person name="Davenport K.W."/>
            <person name="Jaissle J."/>
            <person name="Frey K.G."/>
            <person name="Ladner J.T."/>
            <person name="Broomall S.M."/>
            <person name="Bishop-Lilly K.A."/>
            <person name="Bruce D.C."/>
            <person name="Gibbons H.S."/>
            <person name="Coyne S.R."/>
            <person name="Lo C.C."/>
            <person name="Meincke L."/>
            <person name="Munk A.C."/>
            <person name="Koroleva G.I."/>
            <person name="Rosenzweig C.N."/>
            <person name="Palacios G.F."/>
            <person name="Redden C.L."/>
            <person name="Minogue T.D."/>
            <person name="Chain P.S."/>
        </authorList>
    </citation>
    <scope>NUCLEOTIDE SEQUENCE [LARGE SCALE GENOMIC DNA]</scope>
    <source>
        <strain evidence="2">ATCC 14581 / DSM 32 / JCM 2506 / NBRC 15308 / NCIMB 9376 / NCTC 10342 / NRRL B-14308 / VKM B-512</strain>
    </source>
</reference>
<organism evidence="1 2">
    <name type="scientific">Priestia megaterium (strain ATCC 14581 / DSM 32 / CCUG 1817 / JCM 2506 / NBRC 15308 / NCIMB 9376 / NCTC 10342 / NRRL B-14308 / VKM B-512 / Ford 19)</name>
    <name type="common">Bacillus megaterium</name>
    <dbReference type="NCBI Taxonomy" id="1348623"/>
    <lineage>
        <taxon>Bacteria</taxon>
        <taxon>Bacillati</taxon>
        <taxon>Bacillota</taxon>
        <taxon>Bacilli</taxon>
        <taxon>Bacillales</taxon>
        <taxon>Bacillaceae</taxon>
        <taxon>Priestia</taxon>
    </lineage>
</organism>
<dbReference type="EMBL" id="CP009920">
    <property type="protein sequence ID" value="AJI21058.1"/>
    <property type="molecule type" value="Genomic_DNA"/>
</dbReference>
<evidence type="ECO:0000313" key="2">
    <source>
        <dbReference type="Proteomes" id="UP000031829"/>
    </source>
</evidence>
<dbReference type="Proteomes" id="UP000031829">
    <property type="component" value="Chromosome"/>
</dbReference>
<dbReference type="CDD" id="cd04301">
    <property type="entry name" value="NAT_SF"/>
    <property type="match status" value="1"/>
</dbReference>
<evidence type="ECO:0000313" key="1">
    <source>
        <dbReference type="EMBL" id="AJI21058.1"/>
    </source>
</evidence>
<proteinExistence type="predicted"/>
<dbReference type="SUPFAM" id="SSF55729">
    <property type="entry name" value="Acyl-CoA N-acyltransferases (Nat)"/>
    <property type="match status" value="1"/>
</dbReference>
<dbReference type="PROSITE" id="PS51186">
    <property type="entry name" value="GNAT"/>
    <property type="match status" value="1"/>
</dbReference>
<dbReference type="PANTHER" id="PTHR43415:SF3">
    <property type="entry name" value="GNAT-FAMILY ACETYLTRANSFERASE"/>
    <property type="match status" value="1"/>
</dbReference>
<dbReference type="Gene3D" id="3.40.630.30">
    <property type="match status" value="1"/>
</dbReference>
<sequence length="169" mass="19612">MSTKRIHLTPFETTHIQYLHKWLNDERAIRMIGRTPLTYEEVVQEVEKKRLNSDLILGIESDEQELVGWVFLKDIDYGHGRASIGILLSSESRGHGYGRMAMEQMIDLGFKQLRLNKIYLTTRGINKQAIALYEKIGFVTEGKLRNHAYVDGKYVDTYFMGILASEWNK</sequence>
<dbReference type="InterPro" id="IPR016181">
    <property type="entry name" value="Acyl_CoA_acyltransferase"/>
</dbReference>
<dbReference type="Pfam" id="PF13302">
    <property type="entry name" value="Acetyltransf_3"/>
    <property type="match status" value="1"/>
</dbReference>
<dbReference type="KEGG" id="bmeg:BG04_640"/>
<dbReference type="GeneID" id="93644139"/>
<dbReference type="InterPro" id="IPR000182">
    <property type="entry name" value="GNAT_dom"/>
</dbReference>
<dbReference type="GO" id="GO:0016747">
    <property type="term" value="F:acyltransferase activity, transferring groups other than amino-acyl groups"/>
    <property type="evidence" value="ECO:0007669"/>
    <property type="project" value="InterPro"/>
</dbReference>
<name>A0A0B6AKD8_PRIM2</name>
<protein>
    <submittedName>
        <fullName evidence="1">Acetyltransferase domain protein</fullName>
    </submittedName>
</protein>
<accession>A0A0B6AKD8</accession>
<dbReference type="RefSeq" id="WP_034649805.1">
    <property type="nucleotide sequence ID" value="NZ_BCVB01000012.1"/>
</dbReference>
<dbReference type="AlphaFoldDB" id="A0A0B6AKD8"/>
<dbReference type="HOGENOM" id="CLU_013985_3_2_9"/>